<evidence type="ECO:0000313" key="2">
    <source>
        <dbReference type="Proteomes" id="UP000499080"/>
    </source>
</evidence>
<gene>
    <name evidence="1" type="ORF">AVEN_75055_1</name>
</gene>
<accession>A0A4Y2NX38</accession>
<reference evidence="1 2" key="1">
    <citation type="journal article" date="2019" name="Sci. Rep.">
        <title>Orb-weaving spider Araneus ventricosus genome elucidates the spidroin gene catalogue.</title>
        <authorList>
            <person name="Kono N."/>
            <person name="Nakamura H."/>
            <person name="Ohtoshi R."/>
            <person name="Moran D.A.P."/>
            <person name="Shinohara A."/>
            <person name="Yoshida Y."/>
            <person name="Fujiwara M."/>
            <person name="Mori M."/>
            <person name="Tomita M."/>
            <person name="Arakawa K."/>
        </authorList>
    </citation>
    <scope>NUCLEOTIDE SEQUENCE [LARGE SCALE GENOMIC DNA]</scope>
</reference>
<dbReference type="AlphaFoldDB" id="A0A4Y2NX38"/>
<sequence length="97" mass="11234">MLSLNSKTEAYSFLTQLPNSATQLAARDLVIFKTDPKIQHSKHDAMIGIRSISDRRSKNQLPSFLFCRSLNLRFPREEVRPTSEVFRPIREDSLTIR</sequence>
<proteinExistence type="predicted"/>
<dbReference type="EMBL" id="BGPR01009973">
    <property type="protein sequence ID" value="GBN43463.1"/>
    <property type="molecule type" value="Genomic_DNA"/>
</dbReference>
<name>A0A4Y2NX38_ARAVE</name>
<organism evidence="1 2">
    <name type="scientific">Araneus ventricosus</name>
    <name type="common">Orbweaver spider</name>
    <name type="synonym">Epeira ventricosa</name>
    <dbReference type="NCBI Taxonomy" id="182803"/>
    <lineage>
        <taxon>Eukaryota</taxon>
        <taxon>Metazoa</taxon>
        <taxon>Ecdysozoa</taxon>
        <taxon>Arthropoda</taxon>
        <taxon>Chelicerata</taxon>
        <taxon>Arachnida</taxon>
        <taxon>Araneae</taxon>
        <taxon>Araneomorphae</taxon>
        <taxon>Entelegynae</taxon>
        <taxon>Araneoidea</taxon>
        <taxon>Araneidae</taxon>
        <taxon>Araneus</taxon>
    </lineage>
</organism>
<protein>
    <submittedName>
        <fullName evidence="1">Uncharacterized protein</fullName>
    </submittedName>
</protein>
<dbReference type="Proteomes" id="UP000499080">
    <property type="component" value="Unassembled WGS sequence"/>
</dbReference>
<evidence type="ECO:0000313" key="1">
    <source>
        <dbReference type="EMBL" id="GBN43463.1"/>
    </source>
</evidence>
<keyword evidence="2" id="KW-1185">Reference proteome</keyword>
<comment type="caution">
    <text evidence="1">The sequence shown here is derived from an EMBL/GenBank/DDBJ whole genome shotgun (WGS) entry which is preliminary data.</text>
</comment>